<evidence type="ECO:0000259" key="2">
    <source>
        <dbReference type="Pfam" id="PF21789"/>
    </source>
</evidence>
<feature type="domain" description="Transposable element P transposase-like RNase H C-terminal" evidence="2">
    <location>
        <begin position="107"/>
        <end position="140"/>
    </location>
</feature>
<proteinExistence type="predicted"/>
<evidence type="ECO:0000259" key="1">
    <source>
        <dbReference type="Pfam" id="PF13843"/>
    </source>
</evidence>
<dbReference type="InterPro" id="IPR048367">
    <property type="entry name" value="TNP-like_RNaseH_C"/>
</dbReference>
<sequence>MVSFGALPCDATPTAEFVERFDQLFNCFNSGCLNSKSAMGHTITSNSRHEAILRDTQVWLGNIVCKNKTKTLPCLEGWKLSTHRESDIQLWQHLKEDCGFKFLTTSRLNQDRLENMFSVIRGKGGHRVNPDPMEFRLAFRQTIVDAVLVTGDTKNSSVEEIKTCSPSTEWISFMQCLSSDEMVGGFKGHWMFKQFNAMKPKKYHIKSFGICDAATGYVYNLLTYFGTDTSYNPDTDVNSGQAIKVFDPLLTGLVKRHHIFADHYYTTRALIDSLLQIKKFYYTGTVNINRVGFPSEFKTVKLIFKETKFFTNEDSSIVSGVVFPDKKAKQPVAVASKPSSTELISKKDVDKPVMIDEYNT</sequence>
<dbReference type="PANTHER" id="PTHR46599">
    <property type="entry name" value="PIGGYBAC TRANSPOSABLE ELEMENT-DERIVED PROTEIN 4"/>
    <property type="match status" value="1"/>
</dbReference>
<keyword evidence="3" id="KW-1185">Reference proteome</keyword>
<name>A0ABM0K8T6_APLCA</name>
<dbReference type="Pfam" id="PF21789">
    <property type="entry name" value="TNP-like_RNaseH_C"/>
    <property type="match status" value="1"/>
</dbReference>
<gene>
    <name evidence="4" type="primary">LOC101850765</name>
</gene>
<evidence type="ECO:0000313" key="4">
    <source>
        <dbReference type="RefSeq" id="XP_005111558.1"/>
    </source>
</evidence>
<dbReference type="Proteomes" id="UP000694888">
    <property type="component" value="Unplaced"/>
</dbReference>
<accession>A0ABM0K8T6</accession>
<dbReference type="InterPro" id="IPR029526">
    <property type="entry name" value="PGBD"/>
</dbReference>
<dbReference type="PANTHER" id="PTHR46599:SF3">
    <property type="entry name" value="PIGGYBAC TRANSPOSABLE ELEMENT-DERIVED PROTEIN 4"/>
    <property type="match status" value="1"/>
</dbReference>
<protein>
    <submittedName>
        <fullName evidence="4">Uncharacterized protein LOC101850765</fullName>
    </submittedName>
</protein>
<dbReference type="Pfam" id="PF13843">
    <property type="entry name" value="DDE_Tnp_1_7"/>
    <property type="match status" value="1"/>
</dbReference>
<organism evidence="3 4">
    <name type="scientific">Aplysia californica</name>
    <name type="common">California sea hare</name>
    <dbReference type="NCBI Taxonomy" id="6500"/>
    <lineage>
        <taxon>Eukaryota</taxon>
        <taxon>Metazoa</taxon>
        <taxon>Spiralia</taxon>
        <taxon>Lophotrochozoa</taxon>
        <taxon>Mollusca</taxon>
        <taxon>Gastropoda</taxon>
        <taxon>Heterobranchia</taxon>
        <taxon>Euthyneura</taxon>
        <taxon>Tectipleura</taxon>
        <taxon>Aplysiida</taxon>
        <taxon>Aplysioidea</taxon>
        <taxon>Aplysiidae</taxon>
        <taxon>Aplysia</taxon>
    </lineage>
</organism>
<dbReference type="GeneID" id="101850765"/>
<reference evidence="4" key="1">
    <citation type="submission" date="2025-08" db="UniProtKB">
        <authorList>
            <consortium name="RefSeq"/>
        </authorList>
    </citation>
    <scope>IDENTIFICATION</scope>
</reference>
<feature type="domain" description="PiggyBac transposable element-derived protein" evidence="1">
    <location>
        <begin position="177"/>
        <end position="359"/>
    </location>
</feature>
<dbReference type="RefSeq" id="XP_005111558.1">
    <property type="nucleotide sequence ID" value="XM_005111501.1"/>
</dbReference>
<evidence type="ECO:0000313" key="3">
    <source>
        <dbReference type="Proteomes" id="UP000694888"/>
    </source>
</evidence>